<protein>
    <submittedName>
        <fullName evidence="2">Uncharacterized protein</fullName>
    </submittedName>
</protein>
<comment type="caution">
    <text evidence="2">The sequence shown here is derived from an EMBL/GenBank/DDBJ whole genome shotgun (WGS) entry which is preliminary data.</text>
</comment>
<evidence type="ECO:0000313" key="2">
    <source>
        <dbReference type="EMBL" id="GFO24135.1"/>
    </source>
</evidence>
<keyword evidence="3" id="KW-1185">Reference proteome</keyword>
<dbReference type="Proteomes" id="UP000735302">
    <property type="component" value="Unassembled WGS sequence"/>
</dbReference>
<gene>
    <name evidence="2" type="ORF">PoB_005064000</name>
</gene>
<evidence type="ECO:0000313" key="3">
    <source>
        <dbReference type="Proteomes" id="UP000735302"/>
    </source>
</evidence>
<organism evidence="2 3">
    <name type="scientific">Plakobranchus ocellatus</name>
    <dbReference type="NCBI Taxonomy" id="259542"/>
    <lineage>
        <taxon>Eukaryota</taxon>
        <taxon>Metazoa</taxon>
        <taxon>Spiralia</taxon>
        <taxon>Lophotrochozoa</taxon>
        <taxon>Mollusca</taxon>
        <taxon>Gastropoda</taxon>
        <taxon>Heterobranchia</taxon>
        <taxon>Euthyneura</taxon>
        <taxon>Panpulmonata</taxon>
        <taxon>Sacoglossa</taxon>
        <taxon>Placobranchoidea</taxon>
        <taxon>Plakobranchidae</taxon>
        <taxon>Plakobranchus</taxon>
    </lineage>
</organism>
<reference evidence="2 3" key="1">
    <citation type="journal article" date="2021" name="Elife">
        <title>Chloroplast acquisition without the gene transfer in kleptoplastic sea slugs, Plakobranchus ocellatus.</title>
        <authorList>
            <person name="Maeda T."/>
            <person name="Takahashi S."/>
            <person name="Yoshida T."/>
            <person name="Shimamura S."/>
            <person name="Takaki Y."/>
            <person name="Nagai Y."/>
            <person name="Toyoda A."/>
            <person name="Suzuki Y."/>
            <person name="Arimoto A."/>
            <person name="Ishii H."/>
            <person name="Satoh N."/>
            <person name="Nishiyama T."/>
            <person name="Hasebe M."/>
            <person name="Maruyama T."/>
            <person name="Minagawa J."/>
            <person name="Obokata J."/>
            <person name="Shigenobu S."/>
        </authorList>
    </citation>
    <scope>NUCLEOTIDE SEQUENCE [LARGE SCALE GENOMIC DNA]</scope>
</reference>
<feature type="chain" id="PRO_5043461464" evidence="1">
    <location>
        <begin position="24"/>
        <end position="72"/>
    </location>
</feature>
<keyword evidence="1" id="KW-0732">Signal</keyword>
<evidence type="ECO:0000256" key="1">
    <source>
        <dbReference type="SAM" id="SignalP"/>
    </source>
</evidence>
<feature type="signal peptide" evidence="1">
    <location>
        <begin position="1"/>
        <end position="23"/>
    </location>
</feature>
<proteinExistence type="predicted"/>
<name>A0AAV4BY99_9GAST</name>
<dbReference type="AlphaFoldDB" id="A0AAV4BY99"/>
<dbReference type="EMBL" id="BLXT01005595">
    <property type="protein sequence ID" value="GFO24135.1"/>
    <property type="molecule type" value="Genomic_DNA"/>
</dbReference>
<sequence length="72" mass="7526">MASAKHILLVLAVAASLIPFAEAQLPEVVCTILEFSINLLLGCPDDSNFFCTIVTIMLNAIGCSSTTPVGCI</sequence>
<accession>A0AAV4BY99</accession>